<evidence type="ECO:0000313" key="1">
    <source>
        <dbReference type="EMBL" id="GFO06156.1"/>
    </source>
</evidence>
<protein>
    <submittedName>
        <fullName evidence="1">Uncharacterized protein</fullName>
    </submittedName>
</protein>
<proteinExistence type="predicted"/>
<evidence type="ECO:0000313" key="2">
    <source>
        <dbReference type="Proteomes" id="UP000735302"/>
    </source>
</evidence>
<dbReference type="AlphaFoldDB" id="A0AAV4ACQ9"/>
<dbReference type="Proteomes" id="UP000735302">
    <property type="component" value="Unassembled WGS sequence"/>
</dbReference>
<comment type="caution">
    <text evidence="1">The sequence shown here is derived from an EMBL/GenBank/DDBJ whole genome shotgun (WGS) entry which is preliminary data.</text>
</comment>
<reference evidence="1 2" key="1">
    <citation type="journal article" date="2021" name="Elife">
        <title>Chloroplast acquisition without the gene transfer in kleptoplastic sea slugs, Plakobranchus ocellatus.</title>
        <authorList>
            <person name="Maeda T."/>
            <person name="Takahashi S."/>
            <person name="Yoshida T."/>
            <person name="Shimamura S."/>
            <person name="Takaki Y."/>
            <person name="Nagai Y."/>
            <person name="Toyoda A."/>
            <person name="Suzuki Y."/>
            <person name="Arimoto A."/>
            <person name="Ishii H."/>
            <person name="Satoh N."/>
            <person name="Nishiyama T."/>
            <person name="Hasebe M."/>
            <person name="Maruyama T."/>
            <person name="Minagawa J."/>
            <person name="Obokata J."/>
            <person name="Shigenobu S."/>
        </authorList>
    </citation>
    <scope>NUCLEOTIDE SEQUENCE [LARGE SCALE GENOMIC DNA]</scope>
</reference>
<gene>
    <name evidence="1" type="ORF">PoB_003266100</name>
</gene>
<dbReference type="EMBL" id="BLXT01003763">
    <property type="protein sequence ID" value="GFO06156.1"/>
    <property type="molecule type" value="Genomic_DNA"/>
</dbReference>
<organism evidence="1 2">
    <name type="scientific">Plakobranchus ocellatus</name>
    <dbReference type="NCBI Taxonomy" id="259542"/>
    <lineage>
        <taxon>Eukaryota</taxon>
        <taxon>Metazoa</taxon>
        <taxon>Spiralia</taxon>
        <taxon>Lophotrochozoa</taxon>
        <taxon>Mollusca</taxon>
        <taxon>Gastropoda</taxon>
        <taxon>Heterobranchia</taxon>
        <taxon>Euthyneura</taxon>
        <taxon>Panpulmonata</taxon>
        <taxon>Sacoglossa</taxon>
        <taxon>Placobranchoidea</taxon>
        <taxon>Plakobranchidae</taxon>
        <taxon>Plakobranchus</taxon>
    </lineage>
</organism>
<name>A0AAV4ACQ9_9GAST</name>
<keyword evidence="2" id="KW-1185">Reference proteome</keyword>
<accession>A0AAV4ACQ9</accession>
<sequence length="91" mass="10602">MLMANDNCVIIRDISIQAVMKDQKQSPLQTITAFTCLRDDHIAINFKIRLLCALGLSIFLYAREIWTLTAELQRRIKTLEMNFYHSNQLIT</sequence>